<dbReference type="OrthoDB" id="7698710at2759"/>
<name>A0A164EM66_9CRUS</name>
<organism evidence="1 2">
    <name type="scientific">Daphnia magna</name>
    <dbReference type="NCBI Taxonomy" id="35525"/>
    <lineage>
        <taxon>Eukaryota</taxon>
        <taxon>Metazoa</taxon>
        <taxon>Ecdysozoa</taxon>
        <taxon>Arthropoda</taxon>
        <taxon>Crustacea</taxon>
        <taxon>Branchiopoda</taxon>
        <taxon>Diplostraca</taxon>
        <taxon>Cladocera</taxon>
        <taxon>Anomopoda</taxon>
        <taxon>Daphniidae</taxon>
        <taxon>Daphnia</taxon>
    </lineage>
</organism>
<keyword evidence="2" id="KW-1185">Reference proteome</keyword>
<comment type="caution">
    <text evidence="1">The sequence shown here is derived from an EMBL/GenBank/DDBJ whole genome shotgun (WGS) entry which is preliminary data.</text>
</comment>
<proteinExistence type="predicted"/>
<gene>
    <name evidence="1" type="ORF">APZ42_008475</name>
</gene>
<evidence type="ECO:0000313" key="2">
    <source>
        <dbReference type="Proteomes" id="UP000076858"/>
    </source>
</evidence>
<protein>
    <submittedName>
        <fullName evidence="1">Uncharacterized protein</fullName>
    </submittedName>
</protein>
<evidence type="ECO:0000313" key="1">
    <source>
        <dbReference type="EMBL" id="KZR96921.1"/>
    </source>
</evidence>
<dbReference type="Proteomes" id="UP000076858">
    <property type="component" value="Unassembled WGS sequence"/>
</dbReference>
<reference evidence="1 2" key="1">
    <citation type="submission" date="2016-03" db="EMBL/GenBank/DDBJ databases">
        <title>EvidentialGene: Evidence-directed Construction of Genes on Genomes.</title>
        <authorList>
            <person name="Gilbert D.G."/>
            <person name="Choi J.-H."/>
            <person name="Mockaitis K."/>
            <person name="Colbourne J."/>
            <person name="Pfrender M."/>
        </authorList>
    </citation>
    <scope>NUCLEOTIDE SEQUENCE [LARGE SCALE GENOMIC DNA]</scope>
    <source>
        <strain evidence="1 2">Xinb3</strain>
        <tissue evidence="1">Complete organism</tissue>
    </source>
</reference>
<sequence>MSVHSNDHLKINKETTANLLKESASGKSPQNIRTINDLYRLEKSTLSILDELTESPVYPGKGTGTAAIARVGGFILRCLYERELCTKAIENLETINETSQQKCDFLFLTFGTDRGGLFYQIGVSFPGLSL</sequence>
<dbReference type="PANTHER" id="PTHR48455:SF1">
    <property type="entry name" value="TRANSPOSABLE ELEMENT P TRANSPOSASE-LIKE PROTEIN"/>
    <property type="match status" value="1"/>
</dbReference>
<accession>A0A164EM66</accession>
<dbReference type="PANTHER" id="PTHR48455">
    <property type="entry name" value="TRANSPOSABLE ELEMENT P TRANSPOSASE-LIKE PROTEIN"/>
    <property type="match status" value="1"/>
</dbReference>
<dbReference type="EMBL" id="LRGB01023252">
    <property type="protein sequence ID" value="KZR96921.1"/>
    <property type="molecule type" value="Genomic_DNA"/>
</dbReference>
<dbReference type="AlphaFoldDB" id="A0A164EM66"/>